<evidence type="ECO:0000313" key="3">
    <source>
        <dbReference type="Proteomes" id="UP000515312"/>
    </source>
</evidence>
<dbReference type="InterPro" id="IPR037523">
    <property type="entry name" value="VOC_core"/>
</dbReference>
<proteinExistence type="predicted"/>
<reference evidence="2 3" key="1">
    <citation type="submission" date="2020-08" db="EMBL/GenBank/DDBJ databases">
        <title>Edaphobacter telluris sp. nov. and Acidobacterium dinghuensis sp. nov., two acidobacteria isolated from forest soil.</title>
        <authorList>
            <person name="Fu J."/>
            <person name="Qiu L."/>
        </authorList>
    </citation>
    <scope>NUCLEOTIDE SEQUENCE [LARGE SCALE GENOMIC DNA]</scope>
    <source>
        <strain evidence="2">4Y35</strain>
    </source>
</reference>
<dbReference type="Gene3D" id="3.10.180.10">
    <property type="entry name" value="2,3-Dihydroxybiphenyl 1,2-Dioxygenase, domain 1"/>
    <property type="match status" value="1"/>
</dbReference>
<protein>
    <submittedName>
        <fullName evidence="2">VOC family protein</fullName>
    </submittedName>
</protein>
<keyword evidence="3" id="KW-1185">Reference proteome</keyword>
<dbReference type="PANTHER" id="PTHR33993:SF2">
    <property type="entry name" value="VOC DOMAIN-CONTAINING PROTEIN"/>
    <property type="match status" value="1"/>
</dbReference>
<dbReference type="Pfam" id="PF00903">
    <property type="entry name" value="Glyoxalase"/>
    <property type="match status" value="1"/>
</dbReference>
<dbReference type="CDD" id="cd07247">
    <property type="entry name" value="SgaA_N_like"/>
    <property type="match status" value="1"/>
</dbReference>
<dbReference type="InterPro" id="IPR029068">
    <property type="entry name" value="Glyas_Bleomycin-R_OHBP_Dase"/>
</dbReference>
<evidence type="ECO:0000313" key="2">
    <source>
        <dbReference type="EMBL" id="QNI33352.1"/>
    </source>
</evidence>
<dbReference type="PROSITE" id="PS51819">
    <property type="entry name" value="VOC"/>
    <property type="match status" value="1"/>
</dbReference>
<name>A0A7G8BLD2_9BACT</name>
<dbReference type="SUPFAM" id="SSF54593">
    <property type="entry name" value="Glyoxalase/Bleomycin resistance protein/Dihydroxybiphenyl dioxygenase"/>
    <property type="match status" value="1"/>
</dbReference>
<dbReference type="KEGG" id="adin:H7849_05160"/>
<gene>
    <name evidence="2" type="ORF">H7849_05160</name>
</gene>
<dbReference type="InterPro" id="IPR004360">
    <property type="entry name" value="Glyas_Fos-R_dOase_dom"/>
</dbReference>
<dbReference type="PANTHER" id="PTHR33993">
    <property type="entry name" value="GLYOXALASE-RELATED"/>
    <property type="match status" value="1"/>
</dbReference>
<dbReference type="Proteomes" id="UP000515312">
    <property type="component" value="Chromosome"/>
</dbReference>
<sequence>MPNPIAHFEIPADDVQRAKKFYEEAFGWKISDPWNMNYFFVETRKDGEIGINGGLMQRHSPGQPFMNYISVDSIDDACKKVEAAGGAIILPKQEIGQGMGWISAFKDTEGNILGFHQSAPKPA</sequence>
<dbReference type="InterPro" id="IPR052164">
    <property type="entry name" value="Anthracycline_SecMetBiosynth"/>
</dbReference>
<accession>A0A7G8BLD2</accession>
<dbReference type="RefSeq" id="WP_186744712.1">
    <property type="nucleotide sequence ID" value="NZ_CP060394.1"/>
</dbReference>
<dbReference type="AlphaFoldDB" id="A0A7G8BLD2"/>
<evidence type="ECO:0000259" key="1">
    <source>
        <dbReference type="PROSITE" id="PS51819"/>
    </source>
</evidence>
<feature type="domain" description="VOC" evidence="1">
    <location>
        <begin position="4"/>
        <end position="118"/>
    </location>
</feature>
<organism evidence="2 3">
    <name type="scientific">Alloacidobacterium dinghuense</name>
    <dbReference type="NCBI Taxonomy" id="2763107"/>
    <lineage>
        <taxon>Bacteria</taxon>
        <taxon>Pseudomonadati</taxon>
        <taxon>Acidobacteriota</taxon>
        <taxon>Terriglobia</taxon>
        <taxon>Terriglobales</taxon>
        <taxon>Acidobacteriaceae</taxon>
        <taxon>Alloacidobacterium</taxon>
    </lineage>
</organism>
<dbReference type="EMBL" id="CP060394">
    <property type="protein sequence ID" value="QNI33352.1"/>
    <property type="molecule type" value="Genomic_DNA"/>
</dbReference>